<dbReference type="EMBL" id="VSSQ01058715">
    <property type="protein sequence ID" value="MPN12378.1"/>
    <property type="molecule type" value="Genomic_DNA"/>
</dbReference>
<organism evidence="2">
    <name type="scientific">bioreactor metagenome</name>
    <dbReference type="NCBI Taxonomy" id="1076179"/>
    <lineage>
        <taxon>unclassified sequences</taxon>
        <taxon>metagenomes</taxon>
        <taxon>ecological metagenomes</taxon>
    </lineage>
</organism>
<feature type="transmembrane region" description="Helical" evidence="1">
    <location>
        <begin position="60"/>
        <end position="78"/>
    </location>
</feature>
<comment type="caution">
    <text evidence="2">The sequence shown here is derived from an EMBL/GenBank/DDBJ whole genome shotgun (WGS) entry which is preliminary data.</text>
</comment>
<dbReference type="AlphaFoldDB" id="A0A645FD93"/>
<name>A0A645FD93_9ZZZZ</name>
<evidence type="ECO:0000313" key="2">
    <source>
        <dbReference type="EMBL" id="MPN12378.1"/>
    </source>
</evidence>
<feature type="transmembrane region" description="Helical" evidence="1">
    <location>
        <begin position="34"/>
        <end position="54"/>
    </location>
</feature>
<proteinExistence type="predicted"/>
<reference evidence="2" key="1">
    <citation type="submission" date="2019-08" db="EMBL/GenBank/DDBJ databases">
        <authorList>
            <person name="Kucharzyk K."/>
            <person name="Murdoch R.W."/>
            <person name="Higgins S."/>
            <person name="Loffler F."/>
        </authorList>
    </citation>
    <scope>NUCLEOTIDE SEQUENCE</scope>
</reference>
<keyword evidence="1" id="KW-0812">Transmembrane</keyword>
<evidence type="ECO:0000256" key="1">
    <source>
        <dbReference type="SAM" id="Phobius"/>
    </source>
</evidence>
<protein>
    <submittedName>
        <fullName evidence="2">Uncharacterized protein</fullName>
    </submittedName>
</protein>
<sequence>MSIFEALMLVCFGLSWPVNIRKSWVTRSAVGKSLFFLIIVEIGYVCGMMNKVLVRFDWVFYLYVLNFLMVGTDVLLYFRNKKLDRLRAEQEQGT</sequence>
<keyword evidence="1" id="KW-0472">Membrane</keyword>
<gene>
    <name evidence="2" type="ORF">SDC9_159696</name>
</gene>
<accession>A0A645FD93</accession>
<keyword evidence="1" id="KW-1133">Transmembrane helix</keyword>